<dbReference type="PROSITE" id="PS51257">
    <property type="entry name" value="PROKAR_LIPOPROTEIN"/>
    <property type="match status" value="1"/>
</dbReference>
<accession>A0A0F9M6B2</accession>
<proteinExistence type="predicted"/>
<dbReference type="InterPro" id="IPR013320">
    <property type="entry name" value="ConA-like_dom_sf"/>
</dbReference>
<protein>
    <recommendedName>
        <fullName evidence="2">LamG-like jellyroll fold domain-containing protein</fullName>
    </recommendedName>
</protein>
<evidence type="ECO:0008006" key="2">
    <source>
        <dbReference type="Google" id="ProtNLM"/>
    </source>
</evidence>
<sequence>MARTFVEASSESLVVDSTPVTAHPLTMACWFKAVDITDTEVLMWLGDKDVGDDFWRLEALGSFGGDPIGALAQDGAGNRATTSTGFSAGTWHHACGVFTNSSLRAAYLDGGGKGTDTGVKSPDNADRIAIGASADSTPSGYCDADIAECAIWNVALTDAEVARLAQAFSPKMVRLDALVFYAPLIRDEDRDIIGGLTLTPTGTPTISPHTRMIYPPSPSFSPALAASFVIRWNDRGGIVLQTDANWGGAHFFEATLRATKGTMYARLTTKAGVPVADSQISTTSSTRTRVRSAEITLSDATEYVVQTGWVPGTDQGFANRLTILTI</sequence>
<dbReference type="EMBL" id="LAZR01005086">
    <property type="protein sequence ID" value="KKN02975.1"/>
    <property type="molecule type" value="Genomic_DNA"/>
</dbReference>
<dbReference type="Gene3D" id="2.60.120.200">
    <property type="match status" value="1"/>
</dbReference>
<dbReference type="AlphaFoldDB" id="A0A0F9M6B2"/>
<name>A0A0F9M6B2_9ZZZZ</name>
<evidence type="ECO:0000313" key="1">
    <source>
        <dbReference type="EMBL" id="KKN02975.1"/>
    </source>
</evidence>
<reference evidence="1" key="1">
    <citation type="journal article" date="2015" name="Nature">
        <title>Complex archaea that bridge the gap between prokaryotes and eukaryotes.</title>
        <authorList>
            <person name="Spang A."/>
            <person name="Saw J.H."/>
            <person name="Jorgensen S.L."/>
            <person name="Zaremba-Niedzwiedzka K."/>
            <person name="Martijn J."/>
            <person name="Lind A.E."/>
            <person name="van Eijk R."/>
            <person name="Schleper C."/>
            <person name="Guy L."/>
            <person name="Ettema T.J."/>
        </authorList>
    </citation>
    <scope>NUCLEOTIDE SEQUENCE</scope>
</reference>
<comment type="caution">
    <text evidence="1">The sequence shown here is derived from an EMBL/GenBank/DDBJ whole genome shotgun (WGS) entry which is preliminary data.</text>
</comment>
<dbReference type="SUPFAM" id="SSF49899">
    <property type="entry name" value="Concanavalin A-like lectins/glucanases"/>
    <property type="match status" value="1"/>
</dbReference>
<gene>
    <name evidence="1" type="ORF">LCGC14_1112390</name>
</gene>
<organism evidence="1">
    <name type="scientific">marine sediment metagenome</name>
    <dbReference type="NCBI Taxonomy" id="412755"/>
    <lineage>
        <taxon>unclassified sequences</taxon>
        <taxon>metagenomes</taxon>
        <taxon>ecological metagenomes</taxon>
    </lineage>
</organism>
<dbReference type="Pfam" id="PF13385">
    <property type="entry name" value="Laminin_G_3"/>
    <property type="match status" value="1"/>
</dbReference>